<dbReference type="Gene3D" id="3.20.20.300">
    <property type="entry name" value="Glycoside hydrolase, family 3, N-terminal domain"/>
    <property type="match status" value="1"/>
</dbReference>
<dbReference type="PANTHER" id="PTHR30620:SF16">
    <property type="entry name" value="LYSOSOMAL BETA GLUCOSIDASE"/>
    <property type="match status" value="1"/>
</dbReference>
<keyword evidence="13" id="KW-1185">Reference proteome</keyword>
<dbReference type="InterPro" id="IPR013783">
    <property type="entry name" value="Ig-like_fold"/>
</dbReference>
<evidence type="ECO:0000256" key="5">
    <source>
        <dbReference type="ARBA" id="ARBA00022801"/>
    </source>
</evidence>
<evidence type="ECO:0000259" key="11">
    <source>
        <dbReference type="SMART" id="SM01217"/>
    </source>
</evidence>
<evidence type="ECO:0000256" key="4">
    <source>
        <dbReference type="ARBA" id="ARBA00022729"/>
    </source>
</evidence>
<dbReference type="InterPro" id="IPR036962">
    <property type="entry name" value="Glyco_hydro_3_N_sf"/>
</dbReference>
<reference evidence="12 13" key="1">
    <citation type="journal article" date="2013" name="Genome Announc.">
        <title>Complete genome sequence of Simiduia agarivorans SA1(T), a marine bacterium able to degrade a variety of polysaccharides.</title>
        <authorList>
            <person name="Lin S.Y."/>
            <person name="Shieh W.Y."/>
            <person name="Chen J.S."/>
            <person name="Tang S.L."/>
        </authorList>
    </citation>
    <scope>NUCLEOTIDE SEQUENCE [LARGE SCALE GENOMIC DNA]</scope>
    <source>
        <strain evidence="13">DSM 21679 / JCM 13881 / BCRC 17597 / SA1</strain>
    </source>
</reference>
<evidence type="ECO:0000256" key="6">
    <source>
        <dbReference type="ARBA" id="ARBA00023295"/>
    </source>
</evidence>
<evidence type="ECO:0000256" key="8">
    <source>
        <dbReference type="ARBA" id="ARBA00032194"/>
    </source>
</evidence>
<dbReference type="InterPro" id="IPR026891">
    <property type="entry name" value="Fn3-like"/>
</dbReference>
<keyword evidence="4" id="KW-0732">Signal</keyword>
<keyword evidence="5 10" id="KW-0378">Hydrolase</keyword>
<protein>
    <recommendedName>
        <fullName evidence="3">beta-glucosidase</fullName>
        <ecNumber evidence="3">3.2.1.21</ecNumber>
    </recommendedName>
    <alternativeName>
        <fullName evidence="9">Beta-D-glucoside glucohydrolase</fullName>
    </alternativeName>
    <alternativeName>
        <fullName evidence="7">Cellobiase</fullName>
    </alternativeName>
    <alternativeName>
        <fullName evidence="8">Gentiobiase</fullName>
    </alternativeName>
</protein>
<organism evidence="12 13">
    <name type="scientific">Simiduia agarivorans (strain DSM 21679 / JCM 13881 / BCRC 17597 / SA1)</name>
    <dbReference type="NCBI Taxonomy" id="1117647"/>
    <lineage>
        <taxon>Bacteria</taxon>
        <taxon>Pseudomonadati</taxon>
        <taxon>Pseudomonadota</taxon>
        <taxon>Gammaproteobacteria</taxon>
        <taxon>Cellvibrionales</taxon>
        <taxon>Cellvibrionaceae</taxon>
        <taxon>Simiduia</taxon>
    </lineage>
</organism>
<dbReference type="PROSITE" id="PS00775">
    <property type="entry name" value="GLYCOSYL_HYDROL_F3"/>
    <property type="match status" value="1"/>
</dbReference>
<dbReference type="GO" id="GO:0008422">
    <property type="term" value="F:beta-glucosidase activity"/>
    <property type="evidence" value="ECO:0007669"/>
    <property type="project" value="UniProtKB-EC"/>
</dbReference>
<dbReference type="eggNOG" id="COG1472">
    <property type="taxonomic scope" value="Bacteria"/>
</dbReference>
<dbReference type="Pfam" id="PF01915">
    <property type="entry name" value="Glyco_hydro_3_C"/>
    <property type="match status" value="1"/>
</dbReference>
<dbReference type="NCBIfam" id="NF011678">
    <property type="entry name" value="PRK15098.1"/>
    <property type="match status" value="1"/>
</dbReference>
<dbReference type="Pfam" id="PF14310">
    <property type="entry name" value="Fn3-like"/>
    <property type="match status" value="1"/>
</dbReference>
<comment type="catalytic activity">
    <reaction evidence="1">
        <text>Hydrolysis of terminal, non-reducing beta-D-glucosyl residues with release of beta-D-glucose.</text>
        <dbReference type="EC" id="3.2.1.21"/>
    </reaction>
</comment>
<dbReference type="GO" id="GO:0009251">
    <property type="term" value="P:glucan catabolic process"/>
    <property type="evidence" value="ECO:0007669"/>
    <property type="project" value="TreeGrafter"/>
</dbReference>
<dbReference type="FunFam" id="2.60.40.10:FF:000495">
    <property type="entry name" value="Periplasmic beta-glucosidase"/>
    <property type="match status" value="1"/>
</dbReference>
<dbReference type="HOGENOM" id="CLU_004542_5_1_6"/>
<feature type="domain" description="Fibronectin type III-like" evidence="11">
    <location>
        <begin position="680"/>
        <end position="749"/>
    </location>
</feature>
<evidence type="ECO:0000256" key="1">
    <source>
        <dbReference type="ARBA" id="ARBA00000448"/>
    </source>
</evidence>
<sequence>MKTARYFFVVLVVGVLGLVGLSGMDASNKASPDPIDAQVEALLGKLTLEEKIGQLSLRDWSMASTQEAMTQTLNDVKAGRVGGFLNVSANKLDPDAFAKLQAAAVEGSRMGIPLLFGQDVIHGYKTIFPIPLGQAASWNPELVQAGARVAAQEASSVGIRWTFAPMIDISRDARWGRIAESLGEDPLLTGRLGAAMVKGFQTDDLSSPTALAATAKHFAAYGAGEAGRDYATVNVPLHELRNIYLPPFKDAVDAGLVSIMTSYSTLNGVAATGNRFLMTDVLRGEWRFPGFVVSDWNAVKEMIPHGVAADDREAAALAFNAGVDFEMYTQTYEQQLPQLIQDGVVSIQQVDNAVRNMLKAKIQLGLFETPMPAAEVTPWLKADYLEAARQAARESFVLLEHRNGVLPLKPSQRIALVGPLADVPHEQLGTWIYDGSKDDSHSLLPALTQRIGDAQVKYLPTLENSRDHSQINFQATRKALAEVDVILYLAGEESILSGEGHSRGDISLPGAQQPLLDLLVATGKPVVMVIMAGRPVALDGAEQKVDALMMAWHPGTMAGPALVDVLYGDVSPKGRLPLTWPVSEGQIPIYYNHLATGRPATDDNYTRMQAIEQGVFQHAPGNSSNHLDYGHRPQYPFGYGLTYSAFEYSDLTLSGPVMKADQSITVSATITNTGAVAAEEVVQLYVRDKVASIARPVRELKDFVRVQLAAGESTRVQFELTAQQLAFFGEGPEPLLEPGQFDVWVAPHAEAGLQAGFELR</sequence>
<evidence type="ECO:0000256" key="10">
    <source>
        <dbReference type="RuleBase" id="RU361161"/>
    </source>
</evidence>
<comment type="similarity">
    <text evidence="2 10">Belongs to the glycosyl hydrolase 3 family.</text>
</comment>
<dbReference type="Pfam" id="PF00933">
    <property type="entry name" value="Glyco_hydro_3"/>
    <property type="match status" value="1"/>
</dbReference>
<dbReference type="STRING" id="1117647.M5M_06650"/>
<gene>
    <name evidence="12" type="ordered locus">M5M_06650</name>
</gene>
<dbReference type="Gene3D" id="2.60.40.10">
    <property type="entry name" value="Immunoglobulins"/>
    <property type="match status" value="1"/>
</dbReference>
<dbReference type="InterPro" id="IPR017853">
    <property type="entry name" value="GH"/>
</dbReference>
<dbReference type="AlphaFoldDB" id="K4KJW8"/>
<proteinExistence type="inferred from homology"/>
<dbReference type="FunFam" id="3.20.20.300:FF:000005">
    <property type="entry name" value="Periplasmic beta-glucosidase"/>
    <property type="match status" value="1"/>
</dbReference>
<evidence type="ECO:0000313" key="13">
    <source>
        <dbReference type="Proteomes" id="UP000000466"/>
    </source>
</evidence>
<dbReference type="SMART" id="SM01217">
    <property type="entry name" value="Fn3_like"/>
    <property type="match status" value="1"/>
</dbReference>
<evidence type="ECO:0000256" key="2">
    <source>
        <dbReference type="ARBA" id="ARBA00005336"/>
    </source>
</evidence>
<dbReference type="PRINTS" id="PR00133">
    <property type="entry name" value="GLHYDRLASE3"/>
</dbReference>
<dbReference type="InterPro" id="IPR051915">
    <property type="entry name" value="Cellulose_Degrad_GH3"/>
</dbReference>
<dbReference type="Gene3D" id="3.40.50.1700">
    <property type="entry name" value="Glycoside hydrolase family 3 C-terminal domain"/>
    <property type="match status" value="1"/>
</dbReference>
<dbReference type="PANTHER" id="PTHR30620">
    <property type="entry name" value="PERIPLASMIC BETA-GLUCOSIDASE-RELATED"/>
    <property type="match status" value="1"/>
</dbReference>
<name>K4KJW8_SIMAS</name>
<evidence type="ECO:0000256" key="7">
    <source>
        <dbReference type="ARBA" id="ARBA00031448"/>
    </source>
</evidence>
<evidence type="ECO:0000256" key="9">
    <source>
        <dbReference type="ARBA" id="ARBA00032594"/>
    </source>
</evidence>
<dbReference type="InterPro" id="IPR001764">
    <property type="entry name" value="Glyco_hydro_3_N"/>
</dbReference>
<dbReference type="Proteomes" id="UP000000466">
    <property type="component" value="Chromosome"/>
</dbReference>
<dbReference type="KEGG" id="saga:M5M_06650"/>
<dbReference type="EC" id="3.2.1.21" evidence="3"/>
<accession>K4KJW8</accession>
<dbReference type="InterPro" id="IPR036881">
    <property type="entry name" value="Glyco_hydro_3_C_sf"/>
</dbReference>
<dbReference type="RefSeq" id="WP_016389275.1">
    <property type="nucleotide sequence ID" value="NC_018868.3"/>
</dbReference>
<dbReference type="SUPFAM" id="SSF52279">
    <property type="entry name" value="Beta-D-glucan exohydrolase, C-terminal domain"/>
    <property type="match status" value="1"/>
</dbReference>
<dbReference type="InterPro" id="IPR019800">
    <property type="entry name" value="Glyco_hydro_3_AS"/>
</dbReference>
<dbReference type="SUPFAM" id="SSF51445">
    <property type="entry name" value="(Trans)glycosidases"/>
    <property type="match status" value="1"/>
</dbReference>
<evidence type="ECO:0000313" key="12">
    <source>
        <dbReference type="EMBL" id="AFU98525.2"/>
    </source>
</evidence>
<keyword evidence="6 10" id="KW-0326">Glycosidase</keyword>
<dbReference type="EMBL" id="CP003746">
    <property type="protein sequence ID" value="AFU98525.2"/>
    <property type="molecule type" value="Genomic_DNA"/>
</dbReference>
<evidence type="ECO:0000256" key="3">
    <source>
        <dbReference type="ARBA" id="ARBA00012744"/>
    </source>
</evidence>
<dbReference type="InterPro" id="IPR002772">
    <property type="entry name" value="Glyco_hydro_3_C"/>
</dbReference>